<dbReference type="Proteomes" id="UP000502005">
    <property type="component" value="Plasmid pNE1B"/>
</dbReference>
<evidence type="ECO:0000259" key="2">
    <source>
        <dbReference type="Pfam" id="PF13924"/>
    </source>
</evidence>
<reference evidence="3 4" key="1">
    <citation type="submission" date="2017-11" db="EMBL/GenBank/DDBJ databases">
        <title>Genome sequence of Pantoea cypripedii NE1.</title>
        <authorList>
            <person name="Nascimento F.X."/>
        </authorList>
    </citation>
    <scope>NUCLEOTIDE SEQUENCE [LARGE SCALE GENOMIC DNA]</scope>
    <source>
        <strain evidence="3 4">NE1</strain>
        <plasmid evidence="4">pne1b</plasmid>
    </source>
</reference>
<organism evidence="3 4">
    <name type="scientific">Pantoea cypripedii</name>
    <name type="common">Pectobacterium cypripedii</name>
    <name type="synonym">Erwinia cypripedii</name>
    <dbReference type="NCBI Taxonomy" id="55209"/>
    <lineage>
        <taxon>Bacteria</taxon>
        <taxon>Pseudomonadati</taxon>
        <taxon>Pseudomonadota</taxon>
        <taxon>Gammaproteobacteria</taxon>
        <taxon>Enterobacterales</taxon>
        <taxon>Erwiniaceae</taxon>
        <taxon>Pantoea</taxon>
    </lineage>
</organism>
<feature type="signal peptide" evidence="1">
    <location>
        <begin position="1"/>
        <end position="26"/>
    </location>
</feature>
<keyword evidence="3" id="KW-0614">Plasmid</keyword>
<gene>
    <name evidence="3" type="ORF">CUN67_28740</name>
</gene>
<name>A0A6B9GAR5_PANCY</name>
<feature type="chain" id="PRO_5025534488" description="Lipocalin-like domain-containing protein" evidence="1">
    <location>
        <begin position="27"/>
        <end position="174"/>
    </location>
</feature>
<geneLocation type="plasmid" evidence="4">
    <name>pne1b</name>
</geneLocation>
<dbReference type="InterPro" id="IPR024311">
    <property type="entry name" value="Lipocalin-like"/>
</dbReference>
<protein>
    <recommendedName>
        <fullName evidence="2">Lipocalin-like domain-containing protein</fullName>
    </recommendedName>
</protein>
<evidence type="ECO:0000313" key="3">
    <source>
        <dbReference type="EMBL" id="QGY32923.1"/>
    </source>
</evidence>
<accession>A0A6B9GAR5</accession>
<proteinExistence type="predicted"/>
<evidence type="ECO:0000256" key="1">
    <source>
        <dbReference type="SAM" id="SignalP"/>
    </source>
</evidence>
<evidence type="ECO:0000313" key="4">
    <source>
        <dbReference type="Proteomes" id="UP000502005"/>
    </source>
</evidence>
<feature type="domain" description="Lipocalin-like" evidence="2">
    <location>
        <begin position="32"/>
        <end position="144"/>
    </location>
</feature>
<sequence length="174" mass="19014">MKILRFDLSILSIGLIFLATSAEAQAPNKVLGTWRMISAQLDPDGRNLAAYGPAPKSLMVFTPDMHVIEVMTDSTVPKFASNARGYGTAKENQAAMAGGIGWFGTYMVDENGDLEGDRVEGSTFPNWVGDVRTREDIQFVVDGDRILETFVRPEGTKIAITWQRITLGKPSSAE</sequence>
<keyword evidence="1" id="KW-0732">Signal</keyword>
<dbReference type="EMBL" id="CP024770">
    <property type="protein sequence ID" value="QGY32923.1"/>
    <property type="molecule type" value="Genomic_DNA"/>
</dbReference>
<dbReference type="Pfam" id="PF13924">
    <property type="entry name" value="Lipocalin_5"/>
    <property type="match status" value="1"/>
</dbReference>
<dbReference type="RefSeq" id="WP_208718874.1">
    <property type="nucleotide sequence ID" value="NZ_CP024770.1"/>
</dbReference>
<dbReference type="AlphaFoldDB" id="A0A6B9GAR5"/>